<evidence type="ECO:0000256" key="1">
    <source>
        <dbReference type="ARBA" id="ARBA00005189"/>
    </source>
</evidence>
<keyword evidence="3 5" id="KW-0012">Acyltransferase</keyword>
<dbReference type="EMBL" id="FQWD01000006">
    <property type="protein sequence ID" value="SHH08511.1"/>
    <property type="molecule type" value="Genomic_DNA"/>
</dbReference>
<evidence type="ECO:0000256" key="2">
    <source>
        <dbReference type="ARBA" id="ARBA00022679"/>
    </source>
</evidence>
<evidence type="ECO:0000313" key="6">
    <source>
        <dbReference type="Proteomes" id="UP000184520"/>
    </source>
</evidence>
<dbReference type="CDD" id="cd07988">
    <property type="entry name" value="LPLAT_ABO13168-like"/>
    <property type="match status" value="1"/>
</dbReference>
<dbReference type="GO" id="GO:0006654">
    <property type="term" value="P:phosphatidic acid biosynthetic process"/>
    <property type="evidence" value="ECO:0007669"/>
    <property type="project" value="TreeGrafter"/>
</dbReference>
<dbReference type="PANTHER" id="PTHR10434:SF9">
    <property type="entry name" value="PHOSPHOLIPID_GLYCEROL ACYLTRANSFERASE DOMAIN-CONTAINING PROTEIN"/>
    <property type="match status" value="1"/>
</dbReference>
<dbReference type="SUPFAM" id="SSF69593">
    <property type="entry name" value="Glycerol-3-phosphate (1)-acyltransferase"/>
    <property type="match status" value="1"/>
</dbReference>
<dbReference type="PANTHER" id="PTHR10434">
    <property type="entry name" value="1-ACYL-SN-GLYCEROL-3-PHOSPHATE ACYLTRANSFERASE"/>
    <property type="match status" value="1"/>
</dbReference>
<organism evidence="5 6">
    <name type="scientific">Marisediminitalea aggregata</name>
    <dbReference type="NCBI Taxonomy" id="634436"/>
    <lineage>
        <taxon>Bacteria</taxon>
        <taxon>Pseudomonadati</taxon>
        <taxon>Pseudomonadota</taxon>
        <taxon>Gammaproteobacteria</taxon>
        <taxon>Alteromonadales</taxon>
        <taxon>Alteromonadaceae</taxon>
        <taxon>Marisediminitalea</taxon>
    </lineage>
</organism>
<dbReference type="AlphaFoldDB" id="A0A1M5Q3X0"/>
<dbReference type="GO" id="GO:0003841">
    <property type="term" value="F:1-acylglycerol-3-phosphate O-acyltransferase activity"/>
    <property type="evidence" value="ECO:0007669"/>
    <property type="project" value="TreeGrafter"/>
</dbReference>
<dbReference type="SMART" id="SM00563">
    <property type="entry name" value="PlsC"/>
    <property type="match status" value="1"/>
</dbReference>
<dbReference type="STRING" id="634436.SAMN05216361_3721"/>
<dbReference type="Pfam" id="PF01553">
    <property type="entry name" value="Acyltransferase"/>
    <property type="match status" value="1"/>
</dbReference>
<proteinExistence type="predicted"/>
<accession>A0A1M5Q3X0</accession>
<evidence type="ECO:0000259" key="4">
    <source>
        <dbReference type="SMART" id="SM00563"/>
    </source>
</evidence>
<keyword evidence="2 5" id="KW-0808">Transferase</keyword>
<name>A0A1M5Q3X0_9ALTE</name>
<protein>
    <submittedName>
        <fullName evidence="5">1-acyl-sn-glycerol-3-phosphate acyltransferases</fullName>
    </submittedName>
</protein>
<dbReference type="Proteomes" id="UP000184520">
    <property type="component" value="Unassembled WGS sequence"/>
</dbReference>
<evidence type="ECO:0000256" key="3">
    <source>
        <dbReference type="ARBA" id="ARBA00023315"/>
    </source>
</evidence>
<evidence type="ECO:0000313" key="5">
    <source>
        <dbReference type="EMBL" id="SHH08511.1"/>
    </source>
</evidence>
<dbReference type="OrthoDB" id="9796839at2"/>
<dbReference type="InterPro" id="IPR002123">
    <property type="entry name" value="Plipid/glycerol_acylTrfase"/>
</dbReference>
<keyword evidence="6" id="KW-1185">Reference proteome</keyword>
<dbReference type="RefSeq" id="WP_073324666.1">
    <property type="nucleotide sequence ID" value="NZ_FQWD01000006.1"/>
</dbReference>
<gene>
    <name evidence="5" type="ORF">SAMN05216361_3721</name>
</gene>
<sequence length="206" mass="23153">MHDKQSFACYSLPDKVPSRKPGWFGRLCRWWLDKRGWKIDGQMANQPKMVIAVAPHTSNWDFIIGVAVMFALGIRLSFFGKHTIFTPPLGYFMRKIGGIPVERSQAHGVVQSIAKQINNADELVLALAPEGTRKAVFPWKSGFLYIAQTARIPIQCVGLDYRRKALVFGPVLTVSDDLASSMDAIYSFYRTIDAKYPQQTVTEPNA</sequence>
<feature type="domain" description="Phospholipid/glycerol acyltransferase" evidence="4">
    <location>
        <begin position="50"/>
        <end position="162"/>
    </location>
</feature>
<comment type="pathway">
    <text evidence="1">Lipid metabolism.</text>
</comment>
<reference evidence="6" key="1">
    <citation type="submission" date="2016-11" db="EMBL/GenBank/DDBJ databases">
        <authorList>
            <person name="Varghese N."/>
            <person name="Submissions S."/>
        </authorList>
    </citation>
    <scope>NUCLEOTIDE SEQUENCE [LARGE SCALE GENOMIC DNA]</scope>
    <source>
        <strain evidence="6">CGMCC 1.8995</strain>
    </source>
</reference>